<evidence type="ECO:0000256" key="2">
    <source>
        <dbReference type="ARBA" id="ARBA00008183"/>
    </source>
</evidence>
<dbReference type="SMART" id="SM01219">
    <property type="entry name" value="Frataxin_Cyay"/>
    <property type="match status" value="1"/>
</dbReference>
<dbReference type="InterPro" id="IPR020895">
    <property type="entry name" value="Frataxin_CS"/>
</dbReference>
<dbReference type="GO" id="GO:0006879">
    <property type="term" value="P:intracellular iron ion homeostasis"/>
    <property type="evidence" value="ECO:0007669"/>
    <property type="project" value="UniProtKB-KW"/>
</dbReference>
<dbReference type="Pfam" id="PF01491">
    <property type="entry name" value="Frataxin_Cyay"/>
    <property type="match status" value="1"/>
</dbReference>
<evidence type="ECO:0000256" key="1">
    <source>
        <dbReference type="ARBA" id="ARBA00004173"/>
    </source>
</evidence>
<dbReference type="EC" id="1.16.3.1" evidence="3"/>
<dbReference type="PANTHER" id="PTHR16821:SF2">
    <property type="entry name" value="FRATAXIN, MITOCHONDRIAL"/>
    <property type="match status" value="1"/>
</dbReference>
<dbReference type="GO" id="GO:0051537">
    <property type="term" value="F:2 iron, 2 sulfur cluster binding"/>
    <property type="evidence" value="ECO:0007669"/>
    <property type="project" value="TreeGrafter"/>
</dbReference>
<keyword evidence="15" id="KW-1185">Reference proteome</keyword>
<evidence type="ECO:0000313" key="14">
    <source>
        <dbReference type="EMBL" id="KAK4213625.1"/>
    </source>
</evidence>
<evidence type="ECO:0000256" key="9">
    <source>
        <dbReference type="ARBA" id="ARBA00023004"/>
    </source>
</evidence>
<comment type="subcellular location">
    <subcellularLocation>
        <location evidence="1">Mitochondrion</location>
    </subcellularLocation>
</comment>
<evidence type="ECO:0000256" key="13">
    <source>
        <dbReference type="SAM" id="MobiDB-lite"/>
    </source>
</evidence>
<keyword evidence="8" id="KW-0560">Oxidoreductase</keyword>
<dbReference type="GO" id="GO:0008198">
    <property type="term" value="F:ferrous iron binding"/>
    <property type="evidence" value="ECO:0007669"/>
    <property type="project" value="TreeGrafter"/>
</dbReference>
<dbReference type="PROSITE" id="PS01344">
    <property type="entry name" value="FRATAXIN_1"/>
    <property type="match status" value="1"/>
</dbReference>
<comment type="caution">
    <text evidence="14">The sequence shown here is derived from an EMBL/GenBank/DDBJ whole genome shotgun (WGS) entry which is preliminary data.</text>
</comment>
<evidence type="ECO:0000256" key="3">
    <source>
        <dbReference type="ARBA" id="ARBA00013107"/>
    </source>
</evidence>
<keyword evidence="6" id="KW-0410">Iron transport</keyword>
<comment type="catalytic activity">
    <reaction evidence="12">
        <text>4 Fe(2+) + O2 + 4 H(+) = 4 Fe(3+) + 2 H2O</text>
        <dbReference type="Rhea" id="RHEA:11148"/>
        <dbReference type="ChEBI" id="CHEBI:15377"/>
        <dbReference type="ChEBI" id="CHEBI:15378"/>
        <dbReference type="ChEBI" id="CHEBI:15379"/>
        <dbReference type="ChEBI" id="CHEBI:29033"/>
        <dbReference type="ChEBI" id="CHEBI:29034"/>
        <dbReference type="EC" id="1.16.3.1"/>
    </reaction>
</comment>
<dbReference type="GO" id="GO:0016226">
    <property type="term" value="P:iron-sulfur cluster assembly"/>
    <property type="evidence" value="ECO:0007669"/>
    <property type="project" value="InterPro"/>
</dbReference>
<dbReference type="PRINTS" id="PR00904">
    <property type="entry name" value="FRATAXIN"/>
</dbReference>
<dbReference type="Proteomes" id="UP001301769">
    <property type="component" value="Unassembled WGS sequence"/>
</dbReference>
<dbReference type="InterPro" id="IPR036524">
    <property type="entry name" value="Frataxin/CyaY_sf"/>
</dbReference>
<dbReference type="GO" id="GO:0004322">
    <property type="term" value="F:ferroxidase activity"/>
    <property type="evidence" value="ECO:0007669"/>
    <property type="project" value="UniProtKB-EC"/>
</dbReference>
<protein>
    <recommendedName>
        <fullName evidence="3">ferroxidase</fullName>
        <ecNumber evidence="3">1.16.3.1</ecNumber>
    </recommendedName>
</protein>
<evidence type="ECO:0000256" key="6">
    <source>
        <dbReference type="ARBA" id="ARBA00022496"/>
    </source>
</evidence>
<proteinExistence type="inferred from homology"/>
<evidence type="ECO:0000256" key="4">
    <source>
        <dbReference type="ARBA" id="ARBA00022434"/>
    </source>
</evidence>
<feature type="region of interest" description="Disordered" evidence="13">
    <location>
        <begin position="51"/>
        <end position="78"/>
    </location>
</feature>
<evidence type="ECO:0000256" key="10">
    <source>
        <dbReference type="ARBA" id="ARBA00023065"/>
    </source>
</evidence>
<dbReference type="PANTHER" id="PTHR16821">
    <property type="entry name" value="FRATAXIN"/>
    <property type="match status" value="1"/>
</dbReference>
<dbReference type="NCBIfam" id="TIGR03422">
    <property type="entry name" value="mito_frataxin"/>
    <property type="match status" value="1"/>
</dbReference>
<reference evidence="14" key="1">
    <citation type="journal article" date="2023" name="Mol. Phylogenet. Evol.">
        <title>Genome-scale phylogeny and comparative genomics of the fungal order Sordariales.</title>
        <authorList>
            <person name="Hensen N."/>
            <person name="Bonometti L."/>
            <person name="Westerberg I."/>
            <person name="Brannstrom I.O."/>
            <person name="Guillou S."/>
            <person name="Cros-Aarteil S."/>
            <person name="Calhoun S."/>
            <person name="Haridas S."/>
            <person name="Kuo A."/>
            <person name="Mondo S."/>
            <person name="Pangilinan J."/>
            <person name="Riley R."/>
            <person name="LaButti K."/>
            <person name="Andreopoulos B."/>
            <person name="Lipzen A."/>
            <person name="Chen C."/>
            <person name="Yan M."/>
            <person name="Daum C."/>
            <person name="Ng V."/>
            <person name="Clum A."/>
            <person name="Steindorff A."/>
            <person name="Ohm R.A."/>
            <person name="Martin F."/>
            <person name="Silar P."/>
            <person name="Natvig D.O."/>
            <person name="Lalanne C."/>
            <person name="Gautier V."/>
            <person name="Ament-Velasquez S.L."/>
            <person name="Kruys A."/>
            <person name="Hutchinson M.I."/>
            <person name="Powell A.J."/>
            <person name="Barry K."/>
            <person name="Miller A.N."/>
            <person name="Grigoriev I.V."/>
            <person name="Debuchy R."/>
            <person name="Gladieux P."/>
            <person name="Hiltunen Thoren M."/>
            <person name="Johannesson H."/>
        </authorList>
    </citation>
    <scope>NUCLEOTIDE SEQUENCE</scope>
    <source>
        <strain evidence="14">PSN293</strain>
    </source>
</reference>
<keyword evidence="5" id="KW-0813">Transport</keyword>
<dbReference type="GO" id="GO:0006826">
    <property type="term" value="P:iron ion transport"/>
    <property type="evidence" value="ECO:0007669"/>
    <property type="project" value="UniProtKB-KW"/>
</dbReference>
<evidence type="ECO:0000256" key="7">
    <source>
        <dbReference type="ARBA" id="ARBA00022946"/>
    </source>
</evidence>
<reference evidence="14" key="2">
    <citation type="submission" date="2023-05" db="EMBL/GenBank/DDBJ databases">
        <authorList>
            <consortium name="Lawrence Berkeley National Laboratory"/>
            <person name="Steindorff A."/>
            <person name="Hensen N."/>
            <person name="Bonometti L."/>
            <person name="Westerberg I."/>
            <person name="Brannstrom I.O."/>
            <person name="Guillou S."/>
            <person name="Cros-Aarteil S."/>
            <person name="Calhoun S."/>
            <person name="Haridas S."/>
            <person name="Kuo A."/>
            <person name="Mondo S."/>
            <person name="Pangilinan J."/>
            <person name="Riley R."/>
            <person name="Labutti K."/>
            <person name="Andreopoulos B."/>
            <person name="Lipzen A."/>
            <person name="Chen C."/>
            <person name="Yanf M."/>
            <person name="Daum C."/>
            <person name="Ng V."/>
            <person name="Clum A."/>
            <person name="Ohm R."/>
            <person name="Martin F."/>
            <person name="Silar P."/>
            <person name="Natvig D."/>
            <person name="Lalanne C."/>
            <person name="Gautier V."/>
            <person name="Ament-Velasquez S.L."/>
            <person name="Kruys A."/>
            <person name="Hutchinson M.I."/>
            <person name="Powell A.J."/>
            <person name="Barry K."/>
            <person name="Miller A.N."/>
            <person name="Grigoriev I.V."/>
            <person name="Debuchy R."/>
            <person name="Gladieux P."/>
            <person name="Thoren M.H."/>
            <person name="Johannesson H."/>
        </authorList>
    </citation>
    <scope>NUCLEOTIDE SEQUENCE</scope>
    <source>
        <strain evidence="14">PSN293</strain>
    </source>
</reference>
<dbReference type="InterPro" id="IPR002908">
    <property type="entry name" value="Frataxin/CyaY"/>
</dbReference>
<dbReference type="GO" id="GO:0005739">
    <property type="term" value="C:mitochondrion"/>
    <property type="evidence" value="ECO:0007669"/>
    <property type="project" value="UniProtKB-SubCell"/>
</dbReference>
<accession>A0AAN7BA57</accession>
<dbReference type="GO" id="GO:0034986">
    <property type="term" value="F:iron chaperone activity"/>
    <property type="evidence" value="ECO:0007669"/>
    <property type="project" value="TreeGrafter"/>
</dbReference>
<keyword evidence="4" id="KW-0409">Iron storage</keyword>
<comment type="similarity">
    <text evidence="2">Belongs to the frataxin family.</text>
</comment>
<dbReference type="NCBIfam" id="TIGR03421">
    <property type="entry name" value="FeS_CyaY"/>
    <property type="match status" value="1"/>
</dbReference>
<evidence type="ECO:0000256" key="11">
    <source>
        <dbReference type="ARBA" id="ARBA00023128"/>
    </source>
</evidence>
<evidence type="ECO:0000313" key="15">
    <source>
        <dbReference type="Proteomes" id="UP001301769"/>
    </source>
</evidence>
<dbReference type="EMBL" id="MU858106">
    <property type="protein sequence ID" value="KAK4213625.1"/>
    <property type="molecule type" value="Genomic_DNA"/>
</dbReference>
<dbReference type="FunFam" id="3.30.920.10:FF:000004">
    <property type="entry name" value="Mitochondrial chaperone Frataxin"/>
    <property type="match status" value="1"/>
</dbReference>
<dbReference type="SUPFAM" id="SSF55387">
    <property type="entry name" value="Frataxin/Nqo15-like"/>
    <property type="match status" value="1"/>
</dbReference>
<dbReference type="InterPro" id="IPR017789">
    <property type="entry name" value="Frataxin"/>
</dbReference>
<evidence type="ECO:0000256" key="12">
    <source>
        <dbReference type="ARBA" id="ARBA00047990"/>
    </source>
</evidence>
<evidence type="ECO:0000256" key="5">
    <source>
        <dbReference type="ARBA" id="ARBA00022448"/>
    </source>
</evidence>
<dbReference type="Gene3D" id="3.30.920.10">
    <property type="entry name" value="Frataxin/CyaY"/>
    <property type="match status" value="1"/>
</dbReference>
<dbReference type="GO" id="GO:0008199">
    <property type="term" value="F:ferric iron binding"/>
    <property type="evidence" value="ECO:0007669"/>
    <property type="project" value="InterPro"/>
</dbReference>
<keyword evidence="7" id="KW-0809">Transit peptide</keyword>
<dbReference type="PROSITE" id="PS50810">
    <property type="entry name" value="FRATAXIN_2"/>
    <property type="match status" value="1"/>
</dbReference>
<gene>
    <name evidence="14" type="ORF">QBC37DRAFT_285548</name>
</gene>
<sequence length="202" mass="22220">MMRPGFSKVARAASRGLRSSRIARFTPANVGAASILARPCASPKFMTTTAARTGITPDNKAPKDKDDVTPQVSKTPADMTDSEYHAVADEYLDRLVTHLENLQDEREDIDVEYSAGVLTLNFGPDIGIYVINKQPPNKQIWLSSPRSGPKRYDYIILGDSQGEKEGTGAGAWMYLRDNSTIDKLFLEELNIDLSSPIGHFGE</sequence>
<organism evidence="14 15">
    <name type="scientific">Rhypophila decipiens</name>
    <dbReference type="NCBI Taxonomy" id="261697"/>
    <lineage>
        <taxon>Eukaryota</taxon>
        <taxon>Fungi</taxon>
        <taxon>Dikarya</taxon>
        <taxon>Ascomycota</taxon>
        <taxon>Pezizomycotina</taxon>
        <taxon>Sordariomycetes</taxon>
        <taxon>Sordariomycetidae</taxon>
        <taxon>Sordariales</taxon>
        <taxon>Naviculisporaceae</taxon>
        <taxon>Rhypophila</taxon>
    </lineage>
</organism>
<name>A0AAN7BA57_9PEZI</name>
<keyword evidence="11" id="KW-0496">Mitochondrion</keyword>
<keyword evidence="10" id="KW-0406">Ion transport</keyword>
<keyword evidence="9" id="KW-0408">Iron</keyword>
<evidence type="ECO:0000256" key="8">
    <source>
        <dbReference type="ARBA" id="ARBA00023002"/>
    </source>
</evidence>
<dbReference type="AlphaFoldDB" id="A0AAN7BA57"/>